<dbReference type="SUPFAM" id="SSF52540">
    <property type="entry name" value="P-loop containing nucleoside triphosphate hydrolases"/>
    <property type="match status" value="1"/>
</dbReference>
<organism evidence="10 11">
    <name type="scientific">Alteromonas stellipolaris</name>
    <dbReference type="NCBI Taxonomy" id="233316"/>
    <lineage>
        <taxon>Bacteria</taxon>
        <taxon>Pseudomonadati</taxon>
        <taxon>Pseudomonadota</taxon>
        <taxon>Gammaproteobacteria</taxon>
        <taxon>Alteromonadales</taxon>
        <taxon>Alteromonadaceae</taxon>
        <taxon>Alteromonas/Salinimonas group</taxon>
        <taxon>Alteromonas</taxon>
    </lineage>
</organism>
<evidence type="ECO:0000313" key="11">
    <source>
        <dbReference type="Proteomes" id="UP001170717"/>
    </source>
</evidence>
<proteinExistence type="inferred from homology"/>
<comment type="pathway">
    <text evidence="1">Carbohydrate acid metabolism.</text>
</comment>
<dbReference type="Pfam" id="PF01202">
    <property type="entry name" value="SKI"/>
    <property type="match status" value="1"/>
</dbReference>
<evidence type="ECO:0000256" key="6">
    <source>
        <dbReference type="ARBA" id="ARBA00022777"/>
    </source>
</evidence>
<evidence type="ECO:0000256" key="7">
    <source>
        <dbReference type="ARBA" id="ARBA00022840"/>
    </source>
</evidence>
<dbReference type="EC" id="2.7.1.12" evidence="3 9"/>
<dbReference type="Proteomes" id="UP001170717">
    <property type="component" value="Unassembled WGS sequence"/>
</dbReference>
<evidence type="ECO:0000256" key="8">
    <source>
        <dbReference type="ARBA" id="ARBA00048090"/>
    </source>
</evidence>
<gene>
    <name evidence="10" type="ORF">Q4527_18390</name>
</gene>
<keyword evidence="4 9" id="KW-0808">Transferase</keyword>
<evidence type="ECO:0000256" key="1">
    <source>
        <dbReference type="ARBA" id="ARBA00004761"/>
    </source>
</evidence>
<comment type="caution">
    <text evidence="10">The sequence shown here is derived from an EMBL/GenBank/DDBJ whole genome shotgun (WGS) entry which is preliminary data.</text>
</comment>
<dbReference type="GO" id="GO:0046316">
    <property type="term" value="F:gluconokinase activity"/>
    <property type="evidence" value="ECO:0007669"/>
    <property type="project" value="UniProtKB-EC"/>
</dbReference>
<dbReference type="CDD" id="cd02021">
    <property type="entry name" value="GntK"/>
    <property type="match status" value="1"/>
</dbReference>
<dbReference type="RefSeq" id="WP_303539003.1">
    <property type="nucleotide sequence ID" value="NZ_JAUOQI010000018.1"/>
</dbReference>
<dbReference type="PANTHER" id="PTHR43442:SF3">
    <property type="entry name" value="GLUCONOKINASE-RELATED"/>
    <property type="match status" value="1"/>
</dbReference>
<sequence>MIIVVAGVSGTGKSTVGQALSKQLSLPFIDADDFHPEVNKAKMQSGIPLTDDDRWPWLQTLAGELARYEQQKGGVLACSALKESYRNVLSANDTLPIEWVVLTGSYALLSARLSARENHFFDGRLLENQLQTFEMPTYGLKVDVSATLDDIIKDATAYVHSASLQD</sequence>
<dbReference type="AlphaFoldDB" id="A0AAW7Z7L8"/>
<dbReference type="NCBIfam" id="TIGR01313">
    <property type="entry name" value="therm_gnt_kin"/>
    <property type="match status" value="1"/>
</dbReference>
<comment type="catalytic activity">
    <reaction evidence="8 9">
        <text>D-gluconate + ATP = 6-phospho-D-gluconate + ADP + H(+)</text>
        <dbReference type="Rhea" id="RHEA:19433"/>
        <dbReference type="ChEBI" id="CHEBI:15378"/>
        <dbReference type="ChEBI" id="CHEBI:18391"/>
        <dbReference type="ChEBI" id="CHEBI:30616"/>
        <dbReference type="ChEBI" id="CHEBI:58759"/>
        <dbReference type="ChEBI" id="CHEBI:456216"/>
        <dbReference type="EC" id="2.7.1.12"/>
    </reaction>
</comment>
<evidence type="ECO:0000256" key="5">
    <source>
        <dbReference type="ARBA" id="ARBA00022741"/>
    </source>
</evidence>
<dbReference type="InterPro" id="IPR031322">
    <property type="entry name" value="Shikimate/glucono_kinase"/>
</dbReference>
<evidence type="ECO:0000256" key="9">
    <source>
        <dbReference type="RuleBase" id="RU363066"/>
    </source>
</evidence>
<keyword evidence="7 9" id="KW-0067">ATP-binding</keyword>
<keyword evidence="5 9" id="KW-0547">Nucleotide-binding</keyword>
<dbReference type="GO" id="GO:0005737">
    <property type="term" value="C:cytoplasm"/>
    <property type="evidence" value="ECO:0007669"/>
    <property type="project" value="TreeGrafter"/>
</dbReference>
<evidence type="ECO:0000256" key="2">
    <source>
        <dbReference type="ARBA" id="ARBA00008420"/>
    </source>
</evidence>
<accession>A0AAW7Z7L8</accession>
<dbReference type="GO" id="GO:0005524">
    <property type="term" value="F:ATP binding"/>
    <property type="evidence" value="ECO:0007669"/>
    <property type="project" value="UniProtKB-KW"/>
</dbReference>
<evidence type="ECO:0000313" key="10">
    <source>
        <dbReference type="EMBL" id="MDO6579373.1"/>
    </source>
</evidence>
<dbReference type="Gene3D" id="3.40.50.300">
    <property type="entry name" value="P-loop containing nucleotide triphosphate hydrolases"/>
    <property type="match status" value="1"/>
</dbReference>
<reference evidence="10" key="1">
    <citation type="submission" date="2023-07" db="EMBL/GenBank/DDBJ databases">
        <title>Genome content predicts the carbon catabolic preferences of heterotrophic bacteria.</title>
        <authorList>
            <person name="Gralka M."/>
        </authorList>
    </citation>
    <scope>NUCLEOTIDE SEQUENCE</scope>
    <source>
        <strain evidence="10">F2M12</strain>
    </source>
</reference>
<dbReference type="InterPro" id="IPR027417">
    <property type="entry name" value="P-loop_NTPase"/>
</dbReference>
<keyword evidence="6 9" id="KW-0418">Kinase</keyword>
<dbReference type="InterPro" id="IPR006001">
    <property type="entry name" value="Therm_gnt_kin"/>
</dbReference>
<comment type="similarity">
    <text evidence="2 9">Belongs to the gluconokinase GntK/GntV family.</text>
</comment>
<evidence type="ECO:0000256" key="4">
    <source>
        <dbReference type="ARBA" id="ARBA00022679"/>
    </source>
</evidence>
<evidence type="ECO:0000256" key="3">
    <source>
        <dbReference type="ARBA" id="ARBA00012054"/>
    </source>
</evidence>
<dbReference type="PANTHER" id="PTHR43442">
    <property type="entry name" value="GLUCONOKINASE-RELATED"/>
    <property type="match status" value="1"/>
</dbReference>
<dbReference type="GO" id="GO:0005975">
    <property type="term" value="P:carbohydrate metabolic process"/>
    <property type="evidence" value="ECO:0007669"/>
    <property type="project" value="InterPro"/>
</dbReference>
<name>A0AAW7Z7L8_9ALTE</name>
<protein>
    <recommendedName>
        <fullName evidence="3 9">Gluconokinase</fullName>
        <ecNumber evidence="3 9">2.7.1.12</ecNumber>
    </recommendedName>
</protein>
<dbReference type="EMBL" id="JAUOQI010000018">
    <property type="protein sequence ID" value="MDO6579373.1"/>
    <property type="molecule type" value="Genomic_DNA"/>
</dbReference>